<keyword evidence="2" id="KW-1185">Reference proteome</keyword>
<organism evidence="1 2">
    <name type="scientific">Streptomyces osmaniensis</name>
    <dbReference type="NCBI Taxonomy" id="593134"/>
    <lineage>
        <taxon>Bacteria</taxon>
        <taxon>Bacillati</taxon>
        <taxon>Actinomycetota</taxon>
        <taxon>Actinomycetes</taxon>
        <taxon>Kitasatosporales</taxon>
        <taxon>Streptomycetaceae</taxon>
        <taxon>Streptomyces</taxon>
    </lineage>
</organism>
<accession>A0ABP6YT57</accession>
<reference evidence="2" key="1">
    <citation type="journal article" date="2019" name="Int. J. Syst. Evol. Microbiol.">
        <title>The Global Catalogue of Microorganisms (GCM) 10K type strain sequencing project: providing services to taxonomists for standard genome sequencing and annotation.</title>
        <authorList>
            <consortium name="The Broad Institute Genomics Platform"/>
            <consortium name="The Broad Institute Genome Sequencing Center for Infectious Disease"/>
            <person name="Wu L."/>
            <person name="Ma J."/>
        </authorList>
    </citation>
    <scope>NUCLEOTIDE SEQUENCE [LARGE SCALE GENOMIC DNA]</scope>
    <source>
        <strain evidence="2">JCM 17656</strain>
    </source>
</reference>
<name>A0ABP6YT57_9ACTN</name>
<dbReference type="Proteomes" id="UP001500707">
    <property type="component" value="Unassembled WGS sequence"/>
</dbReference>
<gene>
    <name evidence="1" type="ORF">GCM10022295_85300</name>
</gene>
<evidence type="ECO:0000313" key="2">
    <source>
        <dbReference type="Proteomes" id="UP001500707"/>
    </source>
</evidence>
<protein>
    <submittedName>
        <fullName evidence="1">Uncharacterized protein</fullName>
    </submittedName>
</protein>
<dbReference type="RefSeq" id="WP_346186293.1">
    <property type="nucleotide sequence ID" value="NZ_BAABCE010000027.1"/>
</dbReference>
<dbReference type="EMBL" id="BAABCE010000027">
    <property type="protein sequence ID" value="GAA3590615.1"/>
    <property type="molecule type" value="Genomic_DNA"/>
</dbReference>
<comment type="caution">
    <text evidence="1">The sequence shown here is derived from an EMBL/GenBank/DDBJ whole genome shotgun (WGS) entry which is preliminary data.</text>
</comment>
<sequence>MTGPQPAYTVGERVQLTADIQALFANRRKGEQGTIRKTAPWGGLHMLRMDDGRTVFARPNEITRVPATTGPEFAKAHGNDSTTWCSGDMETAQILAALDLHAAWKHIHPTTDAQTATPLTPAA</sequence>
<evidence type="ECO:0000313" key="1">
    <source>
        <dbReference type="EMBL" id="GAA3590615.1"/>
    </source>
</evidence>
<proteinExistence type="predicted"/>